<organism evidence="1">
    <name type="scientific">marine sediment metagenome</name>
    <dbReference type="NCBI Taxonomy" id="412755"/>
    <lineage>
        <taxon>unclassified sequences</taxon>
        <taxon>metagenomes</taxon>
        <taxon>ecological metagenomes</taxon>
    </lineage>
</organism>
<proteinExistence type="predicted"/>
<name>A0A0F9CDI5_9ZZZZ</name>
<comment type="caution">
    <text evidence="1">The sequence shown here is derived from an EMBL/GenBank/DDBJ whole genome shotgun (WGS) entry which is preliminary data.</text>
</comment>
<reference evidence="1" key="1">
    <citation type="journal article" date="2015" name="Nature">
        <title>Complex archaea that bridge the gap between prokaryotes and eukaryotes.</title>
        <authorList>
            <person name="Spang A."/>
            <person name="Saw J.H."/>
            <person name="Jorgensen S.L."/>
            <person name="Zaremba-Niedzwiedzka K."/>
            <person name="Martijn J."/>
            <person name="Lind A.E."/>
            <person name="van Eijk R."/>
            <person name="Schleper C."/>
            <person name="Guy L."/>
            <person name="Ettema T.J."/>
        </authorList>
    </citation>
    <scope>NUCLEOTIDE SEQUENCE</scope>
</reference>
<gene>
    <name evidence="1" type="ORF">LCGC14_2679360</name>
</gene>
<protein>
    <submittedName>
        <fullName evidence="1">Uncharacterized protein</fullName>
    </submittedName>
</protein>
<dbReference type="EMBL" id="LAZR01047196">
    <property type="protein sequence ID" value="KKK94786.1"/>
    <property type="molecule type" value="Genomic_DNA"/>
</dbReference>
<accession>A0A0F9CDI5</accession>
<dbReference type="AlphaFoldDB" id="A0A0F9CDI5"/>
<sequence length="68" mass="7955">MTEERWREIMSEVGYTESQMDSIWEGRPLDEDIASMSEKSIRYAAELMLPLFNIIDARLEAMKHSSDN</sequence>
<evidence type="ECO:0000313" key="1">
    <source>
        <dbReference type="EMBL" id="KKK94786.1"/>
    </source>
</evidence>